<dbReference type="Gene3D" id="1.10.287.90">
    <property type="match status" value="1"/>
</dbReference>
<keyword evidence="17" id="KW-1185">Reference proteome</keyword>
<dbReference type="GO" id="GO:0005886">
    <property type="term" value="C:plasma membrane"/>
    <property type="evidence" value="ECO:0007669"/>
    <property type="project" value="UniProtKB-SubCell"/>
</dbReference>
<dbReference type="InterPro" id="IPR002429">
    <property type="entry name" value="CcO_II-like_C"/>
</dbReference>
<keyword evidence="9 12" id="KW-0472">Membrane</keyword>
<name>A0A7K1Y5K4_9SPHI</name>
<comment type="caution">
    <text evidence="16">The sequence shown here is derived from an EMBL/GenBank/DDBJ whole genome shotgun (WGS) entry which is preliminary data.</text>
</comment>
<dbReference type="InterPro" id="IPR045187">
    <property type="entry name" value="CcO_II"/>
</dbReference>
<evidence type="ECO:0000256" key="2">
    <source>
        <dbReference type="ARBA" id="ARBA00007866"/>
    </source>
</evidence>
<dbReference type="PROSITE" id="PS50999">
    <property type="entry name" value="COX2_TM"/>
    <property type="match status" value="1"/>
</dbReference>
<dbReference type="Pfam" id="PF00116">
    <property type="entry name" value="COX2"/>
    <property type="match status" value="1"/>
</dbReference>
<comment type="cofactor">
    <cofactor evidence="11">
        <name>Cu cation</name>
        <dbReference type="ChEBI" id="CHEBI:23378"/>
    </cofactor>
    <text evidence="11">Binds a copper A center.</text>
</comment>
<feature type="domain" description="Cytochrome oxidase subunit II transmembrane region profile" evidence="15">
    <location>
        <begin position="155"/>
        <end position="250"/>
    </location>
</feature>
<evidence type="ECO:0000313" key="17">
    <source>
        <dbReference type="Proteomes" id="UP000466586"/>
    </source>
</evidence>
<accession>A0A7K1Y5K4</accession>
<evidence type="ECO:0000256" key="4">
    <source>
        <dbReference type="ARBA" id="ARBA00022660"/>
    </source>
</evidence>
<organism evidence="16 17">
    <name type="scientific">Hufsiella arboris</name>
    <dbReference type="NCBI Taxonomy" id="2695275"/>
    <lineage>
        <taxon>Bacteria</taxon>
        <taxon>Pseudomonadati</taxon>
        <taxon>Bacteroidota</taxon>
        <taxon>Sphingobacteriia</taxon>
        <taxon>Sphingobacteriales</taxon>
        <taxon>Sphingobacteriaceae</taxon>
        <taxon>Hufsiella</taxon>
    </lineage>
</organism>
<dbReference type="Pfam" id="PF02790">
    <property type="entry name" value="COX2_TM"/>
    <property type="match status" value="1"/>
</dbReference>
<dbReference type="GO" id="GO:0042773">
    <property type="term" value="P:ATP synthesis coupled electron transport"/>
    <property type="evidence" value="ECO:0007669"/>
    <property type="project" value="TreeGrafter"/>
</dbReference>
<dbReference type="SUPFAM" id="SSF49503">
    <property type="entry name" value="Cupredoxins"/>
    <property type="match status" value="1"/>
</dbReference>
<evidence type="ECO:0000256" key="11">
    <source>
        <dbReference type="RuleBase" id="RU004024"/>
    </source>
</evidence>
<keyword evidence="3 10" id="KW-0813">Transport</keyword>
<evidence type="ECO:0000259" key="15">
    <source>
        <dbReference type="PROSITE" id="PS50999"/>
    </source>
</evidence>
<proteinExistence type="inferred from homology"/>
<keyword evidence="11" id="KW-0479">Metal-binding</keyword>
<evidence type="ECO:0000256" key="1">
    <source>
        <dbReference type="ARBA" id="ARBA00004141"/>
    </source>
</evidence>
<comment type="function">
    <text evidence="11">Subunits I and II form the functional core of the enzyme complex. Electrons originating in cytochrome c are transferred via heme a and Cu(A) to the binuclear center formed by heme a3 and Cu(B).</text>
</comment>
<evidence type="ECO:0000256" key="13">
    <source>
        <dbReference type="SAM" id="SignalP"/>
    </source>
</evidence>
<feature type="transmembrane region" description="Helical" evidence="12">
    <location>
        <begin position="135"/>
        <end position="155"/>
    </location>
</feature>
<evidence type="ECO:0000256" key="5">
    <source>
        <dbReference type="ARBA" id="ARBA00022692"/>
    </source>
</evidence>
<evidence type="ECO:0000256" key="3">
    <source>
        <dbReference type="ARBA" id="ARBA00022448"/>
    </source>
</evidence>
<dbReference type="Gene3D" id="2.60.40.420">
    <property type="entry name" value="Cupredoxins - blue copper proteins"/>
    <property type="match status" value="1"/>
</dbReference>
<comment type="similarity">
    <text evidence="2 10">Belongs to the cytochrome c oxidase subunit 2 family.</text>
</comment>
<evidence type="ECO:0000256" key="10">
    <source>
        <dbReference type="RuleBase" id="RU000456"/>
    </source>
</evidence>
<evidence type="ECO:0000256" key="8">
    <source>
        <dbReference type="ARBA" id="ARBA00022989"/>
    </source>
</evidence>
<feature type="transmembrane region" description="Helical" evidence="12">
    <location>
        <begin position="93"/>
        <end position="114"/>
    </location>
</feature>
<gene>
    <name evidence="16" type="ORF">GS399_00325</name>
</gene>
<evidence type="ECO:0000256" key="12">
    <source>
        <dbReference type="SAM" id="Phobius"/>
    </source>
</evidence>
<feature type="chain" id="PRO_5029547721" description="Cytochrome c oxidase subunit 2" evidence="13">
    <location>
        <begin position="30"/>
        <end position="439"/>
    </location>
</feature>
<dbReference type="InterPro" id="IPR011759">
    <property type="entry name" value="Cyt_c_oxidase_su2_TM_dom"/>
</dbReference>
<keyword evidence="6" id="KW-1278">Translocase</keyword>
<comment type="catalytic activity">
    <reaction evidence="11">
        <text>4 Fe(II)-[cytochrome c] + O2 + 8 H(+)(in) = 4 Fe(III)-[cytochrome c] + 2 H2O + 4 H(+)(out)</text>
        <dbReference type="Rhea" id="RHEA:11436"/>
        <dbReference type="Rhea" id="RHEA-COMP:10350"/>
        <dbReference type="Rhea" id="RHEA-COMP:14399"/>
        <dbReference type="ChEBI" id="CHEBI:15377"/>
        <dbReference type="ChEBI" id="CHEBI:15378"/>
        <dbReference type="ChEBI" id="CHEBI:15379"/>
        <dbReference type="ChEBI" id="CHEBI:29033"/>
        <dbReference type="ChEBI" id="CHEBI:29034"/>
        <dbReference type="EC" id="7.1.1.9"/>
    </reaction>
</comment>
<feature type="domain" description="Cytochrome oxidase subunit II copper A binding" evidence="14">
    <location>
        <begin position="255"/>
        <end position="407"/>
    </location>
</feature>
<dbReference type="SUPFAM" id="SSF81464">
    <property type="entry name" value="Cytochrome c oxidase subunit II-like, transmembrane region"/>
    <property type="match status" value="1"/>
</dbReference>
<evidence type="ECO:0000313" key="16">
    <source>
        <dbReference type="EMBL" id="MXV49399.1"/>
    </source>
</evidence>
<evidence type="ECO:0000256" key="9">
    <source>
        <dbReference type="ARBA" id="ARBA00023136"/>
    </source>
</evidence>
<keyword evidence="11" id="KW-0186">Copper</keyword>
<reference evidence="16 17" key="1">
    <citation type="submission" date="2019-11" db="EMBL/GenBank/DDBJ databases">
        <title>Pedobacter sp. HMF7647 Genome sequencing and assembly.</title>
        <authorList>
            <person name="Kang H."/>
            <person name="Kim H."/>
            <person name="Joh K."/>
        </authorList>
    </citation>
    <scope>NUCLEOTIDE SEQUENCE [LARGE SCALE GENOMIC DNA]</scope>
    <source>
        <strain evidence="16 17">HMF7647</strain>
    </source>
</reference>
<comment type="subcellular location">
    <subcellularLocation>
        <location evidence="10">Cell membrane</location>
        <topology evidence="10">Multi-pass membrane protein</topology>
    </subcellularLocation>
    <subcellularLocation>
        <location evidence="1">Membrane</location>
        <topology evidence="1">Multi-pass membrane protein</topology>
    </subcellularLocation>
</comment>
<evidence type="ECO:0000259" key="14">
    <source>
        <dbReference type="PROSITE" id="PS50857"/>
    </source>
</evidence>
<dbReference type="PANTHER" id="PTHR22888">
    <property type="entry name" value="CYTOCHROME C OXIDASE, SUBUNIT II"/>
    <property type="match status" value="1"/>
</dbReference>
<dbReference type="PRINTS" id="PR01166">
    <property type="entry name" value="CYCOXIDASEII"/>
</dbReference>
<dbReference type="Proteomes" id="UP000466586">
    <property type="component" value="Unassembled WGS sequence"/>
</dbReference>
<dbReference type="RefSeq" id="WP_160842515.1">
    <property type="nucleotide sequence ID" value="NZ_WVHT01000001.1"/>
</dbReference>
<protein>
    <recommendedName>
        <fullName evidence="11">Cytochrome c oxidase subunit 2</fullName>
        <ecNumber evidence="11">7.1.1.9</ecNumber>
    </recommendedName>
</protein>
<keyword evidence="8 12" id="KW-1133">Transmembrane helix</keyword>
<keyword evidence="7 10" id="KW-0249">Electron transport</keyword>
<keyword evidence="13" id="KW-0732">Signal</keyword>
<dbReference type="AlphaFoldDB" id="A0A7K1Y5K4"/>
<dbReference type="GO" id="GO:0005507">
    <property type="term" value="F:copper ion binding"/>
    <property type="evidence" value="ECO:0007669"/>
    <property type="project" value="InterPro"/>
</dbReference>
<dbReference type="EMBL" id="WVHT01000001">
    <property type="protein sequence ID" value="MXV49399.1"/>
    <property type="molecule type" value="Genomic_DNA"/>
</dbReference>
<dbReference type="EC" id="7.1.1.9" evidence="11"/>
<feature type="transmembrane region" description="Helical" evidence="12">
    <location>
        <begin position="177"/>
        <end position="201"/>
    </location>
</feature>
<keyword evidence="5 10" id="KW-0812">Transmembrane</keyword>
<dbReference type="InterPro" id="IPR036257">
    <property type="entry name" value="Cyt_c_oxidase_su2_TM_sf"/>
</dbReference>
<dbReference type="InterPro" id="IPR008972">
    <property type="entry name" value="Cupredoxin"/>
</dbReference>
<dbReference type="PROSITE" id="PS50857">
    <property type="entry name" value="COX2_CUA"/>
    <property type="match status" value="1"/>
</dbReference>
<evidence type="ECO:0000256" key="6">
    <source>
        <dbReference type="ARBA" id="ARBA00022967"/>
    </source>
</evidence>
<dbReference type="GO" id="GO:0004129">
    <property type="term" value="F:cytochrome-c oxidase activity"/>
    <property type="evidence" value="ECO:0007669"/>
    <property type="project" value="UniProtKB-EC"/>
</dbReference>
<keyword evidence="4 10" id="KW-0679">Respiratory chain</keyword>
<feature type="signal peptide" evidence="13">
    <location>
        <begin position="1"/>
        <end position="29"/>
    </location>
</feature>
<sequence length="439" mass="48883">MGLSKVLNIKPIFTLLVICAIATSKPAYSQQADSTAKASTSGAIAAATDSVQKAPMSAPLISTDVDTTMLSWTGGGVDAPRPEVDNSDVYKSAGYYFLLFFLFCVFLGIVGKVLRVYELTGDINNKPSKINWNRIQGTLFAVMLIAGLYGAYWSFKVQGAMSIHETASVHGARLDSMFNITAIITGIVFVLTHILLFGFSYKYKGSDKRNAYYYPHNNAIERIWTIVPAIVLAVLVLYGFITWRSITNISEADQKKAISIEVTGEQFKWNIRYAGADNKLGIKNYKLIKATNNLGIDYKDKNSWDDKLGGEIVLPVNRPVRFTINSKDILHSFYIPDMKAQINAVPGMPTYFQFTPRFTTEEIRIKRNNPTYNYTLLCAKICGAGHYNMQVKVTVVSEKEYEAWLTKQSLFYNDDVKKELQMAAAKSAAGSENKIALKN</sequence>
<evidence type="ECO:0000256" key="7">
    <source>
        <dbReference type="ARBA" id="ARBA00022982"/>
    </source>
</evidence>
<feature type="transmembrane region" description="Helical" evidence="12">
    <location>
        <begin position="222"/>
        <end position="241"/>
    </location>
</feature>
<dbReference type="PANTHER" id="PTHR22888:SF9">
    <property type="entry name" value="CYTOCHROME C OXIDASE SUBUNIT 2"/>
    <property type="match status" value="1"/>
</dbReference>